<gene>
    <name evidence="1" type="ORF">LCGC14_2572860</name>
</gene>
<comment type="caution">
    <text evidence="1">The sequence shown here is derived from an EMBL/GenBank/DDBJ whole genome shotgun (WGS) entry which is preliminary data.</text>
</comment>
<feature type="non-terminal residue" evidence="1">
    <location>
        <position position="451"/>
    </location>
</feature>
<proteinExistence type="predicted"/>
<dbReference type="AlphaFoldDB" id="A0A0F9D9K4"/>
<evidence type="ECO:0000313" key="1">
    <source>
        <dbReference type="EMBL" id="KKL08738.1"/>
    </source>
</evidence>
<protein>
    <submittedName>
        <fullName evidence="1">Uncharacterized protein</fullName>
    </submittedName>
</protein>
<reference evidence="1" key="1">
    <citation type="journal article" date="2015" name="Nature">
        <title>Complex archaea that bridge the gap between prokaryotes and eukaryotes.</title>
        <authorList>
            <person name="Spang A."/>
            <person name="Saw J.H."/>
            <person name="Jorgensen S.L."/>
            <person name="Zaremba-Niedzwiedzka K."/>
            <person name="Martijn J."/>
            <person name="Lind A.E."/>
            <person name="van Eijk R."/>
            <person name="Schleper C."/>
            <person name="Guy L."/>
            <person name="Ettema T.J."/>
        </authorList>
    </citation>
    <scope>NUCLEOTIDE SEQUENCE</scope>
</reference>
<dbReference type="EMBL" id="LAZR01042761">
    <property type="protein sequence ID" value="KKL08738.1"/>
    <property type="molecule type" value="Genomic_DNA"/>
</dbReference>
<organism evidence="1">
    <name type="scientific">marine sediment metagenome</name>
    <dbReference type="NCBI Taxonomy" id="412755"/>
    <lineage>
        <taxon>unclassified sequences</taxon>
        <taxon>metagenomes</taxon>
        <taxon>ecological metagenomes</taxon>
    </lineage>
</organism>
<name>A0A0F9D9K4_9ZZZZ</name>
<sequence>MGFKNFTFLIALCLLTGVVFADNLETKDVNPFTEEPDFYLDLSEIDQDLIPSQTCTYDLGTSSILWRDAWLNGTLTADQGFFGTVGIGTTEPAFILDVIGAGRMTDLTLTSWDATETIEETLTDIVNQGVFDSDGVNDTGGLGISWSGIEIYTPAGDIVNVTDGSLTCTDSAINHLIWRTGTTLQLIQVEPSLTDVLIAHIACEDGDIWELHDEVLHSARVRDIQHGLEEFFPVAISPVKGGLAVTNAAGGSNLDVVMSAGEFYHDLHEEHEVSSINSTTTNMVRWFQDGTTAWVNTVSADIDTAQRNSGSGLENIPNNQYVLSAFKTSETQIHWIYSDTDYPNSQQALAAVLAGTLPDNPPGLANFPWTSFLIYKQGDTDLTTNATFGIILANRPDGEMGALPSNDHATLTNLAWASAGHNDVNFNVDLNDDNQVGIGTTTPSVELDVVG</sequence>
<accession>A0A0F9D9K4</accession>